<dbReference type="AlphaFoldDB" id="A0A6J6CD65"/>
<dbReference type="EMBL" id="CAEZSR010000022">
    <property type="protein sequence ID" value="CAB4549157.1"/>
    <property type="molecule type" value="Genomic_DNA"/>
</dbReference>
<dbReference type="GO" id="GO:0006598">
    <property type="term" value="P:polyamine catabolic process"/>
    <property type="evidence" value="ECO:0007669"/>
    <property type="project" value="TreeGrafter"/>
</dbReference>
<dbReference type="PANTHER" id="PTHR43235:SF1">
    <property type="entry name" value="GLUTAMINE AMIDOTRANSFERASE PB2B2.05-RELATED"/>
    <property type="match status" value="1"/>
</dbReference>
<dbReference type="Pfam" id="PF07722">
    <property type="entry name" value="Peptidase_C26"/>
    <property type="match status" value="1"/>
</dbReference>
<accession>A0A6J6CD65</accession>
<dbReference type="PANTHER" id="PTHR43235">
    <property type="entry name" value="GLUTAMINE AMIDOTRANSFERASE PB2B2.05-RELATED"/>
    <property type="match status" value="1"/>
</dbReference>
<dbReference type="InterPro" id="IPR044668">
    <property type="entry name" value="PuuD-like"/>
</dbReference>
<dbReference type="GO" id="GO:0005829">
    <property type="term" value="C:cytosol"/>
    <property type="evidence" value="ECO:0007669"/>
    <property type="project" value="TreeGrafter"/>
</dbReference>
<dbReference type="GO" id="GO:0033969">
    <property type="term" value="F:gamma-glutamyl-gamma-aminobutyrate hydrolase activity"/>
    <property type="evidence" value="ECO:0007669"/>
    <property type="project" value="TreeGrafter"/>
</dbReference>
<dbReference type="Gene3D" id="3.40.50.880">
    <property type="match status" value="1"/>
</dbReference>
<sequence>MIALPGRRKRGAHIADFPDSLSGVDLDLYFADYARGVLHAGGLALHLPFDADPAEYRGVFDGVLLPGGADVDPAHYGADPLDGHPNEPERDELELALLALADADDLPVAGICRGLQLLNVHGGGTLHQDVPEHAHFDKAPNTTIHHVEFTEGSVCARLYGRPIEVNSLHHQTIDRVAPRFTVTARSEDGTVEAIEATDRPWIAVQWHPEMMDDGHDDPLFAWLVAAAAERRRRR</sequence>
<dbReference type="CDD" id="cd01745">
    <property type="entry name" value="GATase1_2"/>
    <property type="match status" value="1"/>
</dbReference>
<dbReference type="SUPFAM" id="SSF52317">
    <property type="entry name" value="Class I glutamine amidotransferase-like"/>
    <property type="match status" value="1"/>
</dbReference>
<organism evidence="1">
    <name type="scientific">freshwater metagenome</name>
    <dbReference type="NCBI Taxonomy" id="449393"/>
    <lineage>
        <taxon>unclassified sequences</taxon>
        <taxon>metagenomes</taxon>
        <taxon>ecological metagenomes</taxon>
    </lineage>
</organism>
<name>A0A6J6CD65_9ZZZZ</name>
<dbReference type="InterPro" id="IPR029062">
    <property type="entry name" value="Class_I_gatase-like"/>
</dbReference>
<evidence type="ECO:0000313" key="1">
    <source>
        <dbReference type="EMBL" id="CAB4549157.1"/>
    </source>
</evidence>
<reference evidence="1" key="1">
    <citation type="submission" date="2020-05" db="EMBL/GenBank/DDBJ databases">
        <authorList>
            <person name="Chiriac C."/>
            <person name="Salcher M."/>
            <person name="Ghai R."/>
            <person name="Kavagutti S V."/>
        </authorList>
    </citation>
    <scope>NUCLEOTIDE SEQUENCE</scope>
</reference>
<protein>
    <submittedName>
        <fullName evidence="1">Unannotated protein</fullName>
    </submittedName>
</protein>
<proteinExistence type="predicted"/>
<dbReference type="PROSITE" id="PS51273">
    <property type="entry name" value="GATASE_TYPE_1"/>
    <property type="match status" value="1"/>
</dbReference>
<gene>
    <name evidence="1" type="ORF">UFOPK1493_00915</name>
</gene>
<dbReference type="InterPro" id="IPR011697">
    <property type="entry name" value="Peptidase_C26"/>
</dbReference>